<organism evidence="2 3">
    <name type="scientific">Microbacterium deminutum</name>
    <dbReference type="NCBI Taxonomy" id="344164"/>
    <lineage>
        <taxon>Bacteria</taxon>
        <taxon>Bacillati</taxon>
        <taxon>Actinomycetota</taxon>
        <taxon>Actinomycetes</taxon>
        <taxon>Micrococcales</taxon>
        <taxon>Microbacteriaceae</taxon>
        <taxon>Microbacterium</taxon>
    </lineage>
</organism>
<protein>
    <submittedName>
        <fullName evidence="2">Uncharacterized protein</fullName>
    </submittedName>
</protein>
<evidence type="ECO:0000313" key="2">
    <source>
        <dbReference type="EMBL" id="GAA1970449.1"/>
    </source>
</evidence>
<keyword evidence="3" id="KW-1185">Reference proteome</keyword>
<accession>A0ABP5CX63</accession>
<evidence type="ECO:0000256" key="1">
    <source>
        <dbReference type="SAM" id="MobiDB-lite"/>
    </source>
</evidence>
<sequence>MADCHKSYVVRRRNVRINVVAKKRKVSPEVAEILCALEDSATDHNVSPELAELLAAYGPPPKMPSYRGDSSEYFSAVRVFERLTSTPEAAARRRAMKSYFARKQSESTPEAHGDPEGIDLPQEGRSKD</sequence>
<dbReference type="Proteomes" id="UP001499933">
    <property type="component" value="Unassembled WGS sequence"/>
</dbReference>
<dbReference type="EMBL" id="BAAAOG010000013">
    <property type="protein sequence ID" value="GAA1970449.1"/>
    <property type="molecule type" value="Genomic_DNA"/>
</dbReference>
<gene>
    <name evidence="2" type="ORF">GCM10009776_36870</name>
</gene>
<comment type="caution">
    <text evidence="2">The sequence shown here is derived from an EMBL/GenBank/DDBJ whole genome shotgun (WGS) entry which is preliminary data.</text>
</comment>
<feature type="region of interest" description="Disordered" evidence="1">
    <location>
        <begin position="93"/>
        <end position="128"/>
    </location>
</feature>
<feature type="compositionally biased region" description="Basic and acidic residues" evidence="1">
    <location>
        <begin position="103"/>
        <end position="115"/>
    </location>
</feature>
<name>A0ABP5CX63_9MICO</name>
<proteinExistence type="predicted"/>
<evidence type="ECO:0000313" key="3">
    <source>
        <dbReference type="Proteomes" id="UP001499933"/>
    </source>
</evidence>
<reference evidence="3" key="1">
    <citation type="journal article" date="2019" name="Int. J. Syst. Evol. Microbiol.">
        <title>The Global Catalogue of Microorganisms (GCM) 10K type strain sequencing project: providing services to taxonomists for standard genome sequencing and annotation.</title>
        <authorList>
            <consortium name="The Broad Institute Genomics Platform"/>
            <consortium name="The Broad Institute Genome Sequencing Center for Infectious Disease"/>
            <person name="Wu L."/>
            <person name="Ma J."/>
        </authorList>
    </citation>
    <scope>NUCLEOTIDE SEQUENCE [LARGE SCALE GENOMIC DNA]</scope>
    <source>
        <strain evidence="3">JCM 14901</strain>
    </source>
</reference>